<protein>
    <submittedName>
        <fullName evidence="1">Uncharacterized protein</fullName>
    </submittedName>
</protein>
<evidence type="ECO:0000313" key="2">
    <source>
        <dbReference type="Proteomes" id="UP000006038"/>
    </source>
</evidence>
<dbReference type="Gramene" id="OB03G32120.1">
    <property type="protein sequence ID" value="OB03G32120.1"/>
    <property type="gene ID" value="OB03G32120"/>
</dbReference>
<dbReference type="AlphaFoldDB" id="J3LQ86"/>
<evidence type="ECO:0000313" key="1">
    <source>
        <dbReference type="EnsemblPlants" id="OB03G32120.1"/>
    </source>
</evidence>
<dbReference type="EnsemblPlants" id="OB03G32120.1">
    <property type="protein sequence ID" value="OB03G32120.1"/>
    <property type="gene ID" value="OB03G32120"/>
</dbReference>
<accession>J3LQ86</accession>
<dbReference type="Proteomes" id="UP000006038">
    <property type="component" value="Chromosome 3"/>
</dbReference>
<reference evidence="1" key="1">
    <citation type="journal article" date="2013" name="Nat. Commun.">
        <title>Whole-genome sequencing of Oryza brachyantha reveals mechanisms underlying Oryza genome evolution.</title>
        <authorList>
            <person name="Chen J."/>
            <person name="Huang Q."/>
            <person name="Gao D."/>
            <person name="Wang J."/>
            <person name="Lang Y."/>
            <person name="Liu T."/>
            <person name="Li B."/>
            <person name="Bai Z."/>
            <person name="Luis Goicoechea J."/>
            <person name="Liang C."/>
            <person name="Chen C."/>
            <person name="Zhang W."/>
            <person name="Sun S."/>
            <person name="Liao Y."/>
            <person name="Zhang X."/>
            <person name="Yang L."/>
            <person name="Song C."/>
            <person name="Wang M."/>
            <person name="Shi J."/>
            <person name="Liu G."/>
            <person name="Liu J."/>
            <person name="Zhou H."/>
            <person name="Zhou W."/>
            <person name="Yu Q."/>
            <person name="An N."/>
            <person name="Chen Y."/>
            <person name="Cai Q."/>
            <person name="Wang B."/>
            <person name="Liu B."/>
            <person name="Min J."/>
            <person name="Huang Y."/>
            <person name="Wu H."/>
            <person name="Li Z."/>
            <person name="Zhang Y."/>
            <person name="Yin Y."/>
            <person name="Song W."/>
            <person name="Jiang J."/>
            <person name="Jackson S.A."/>
            <person name="Wing R.A."/>
            <person name="Wang J."/>
            <person name="Chen M."/>
        </authorList>
    </citation>
    <scope>NUCLEOTIDE SEQUENCE [LARGE SCALE GENOMIC DNA]</scope>
    <source>
        <strain evidence="1">cv. IRGC 101232</strain>
    </source>
</reference>
<keyword evidence="2" id="KW-1185">Reference proteome</keyword>
<proteinExistence type="predicted"/>
<dbReference type="HOGENOM" id="CLU_2534157_0_0_1"/>
<name>J3LQ86_ORYBR</name>
<reference evidence="1" key="2">
    <citation type="submission" date="2013-04" db="UniProtKB">
        <authorList>
            <consortium name="EnsemblPlants"/>
        </authorList>
    </citation>
    <scope>IDENTIFICATION</scope>
</reference>
<organism evidence="1">
    <name type="scientific">Oryza brachyantha</name>
    <name type="common">malo sina</name>
    <dbReference type="NCBI Taxonomy" id="4533"/>
    <lineage>
        <taxon>Eukaryota</taxon>
        <taxon>Viridiplantae</taxon>
        <taxon>Streptophyta</taxon>
        <taxon>Embryophyta</taxon>
        <taxon>Tracheophyta</taxon>
        <taxon>Spermatophyta</taxon>
        <taxon>Magnoliopsida</taxon>
        <taxon>Liliopsida</taxon>
        <taxon>Poales</taxon>
        <taxon>Poaceae</taxon>
        <taxon>BOP clade</taxon>
        <taxon>Oryzoideae</taxon>
        <taxon>Oryzeae</taxon>
        <taxon>Oryzinae</taxon>
        <taxon>Oryza</taxon>
    </lineage>
</organism>
<sequence length="84" mass="9596">MMYHVYIWTYSKTYSHNYNLVFASIQETLLSPLKSMASIQFPLDSYLIINLSSTVAFSFVASLHPTCSSIITFWKTPTWTASTT</sequence>